<name>A0A0A9G6G5_ARUDO</name>
<reference evidence="2" key="1">
    <citation type="submission" date="2014-09" db="EMBL/GenBank/DDBJ databases">
        <authorList>
            <person name="Magalhaes I.L.F."/>
            <person name="Oliveira U."/>
            <person name="Santos F.R."/>
            <person name="Vidigal T.H.D.A."/>
            <person name="Brescovit A.D."/>
            <person name="Santos A.J."/>
        </authorList>
    </citation>
    <scope>NUCLEOTIDE SEQUENCE</scope>
    <source>
        <tissue evidence="2">Shoot tissue taken approximately 20 cm above the soil surface</tissue>
    </source>
</reference>
<reference evidence="2" key="2">
    <citation type="journal article" date="2015" name="Data Brief">
        <title>Shoot transcriptome of the giant reed, Arundo donax.</title>
        <authorList>
            <person name="Barrero R.A."/>
            <person name="Guerrero F.D."/>
            <person name="Moolhuijzen P."/>
            <person name="Goolsby J.A."/>
            <person name="Tidwell J."/>
            <person name="Bellgard S.E."/>
            <person name="Bellgard M.I."/>
        </authorList>
    </citation>
    <scope>NUCLEOTIDE SEQUENCE</scope>
    <source>
        <tissue evidence="2">Shoot tissue taken approximately 20 cm above the soil surface</tissue>
    </source>
</reference>
<sequence>MERKWKHMIGKEGKEKEYNTQYSNPGTKD</sequence>
<feature type="compositionally biased region" description="Basic and acidic residues" evidence="1">
    <location>
        <begin position="1"/>
        <end position="18"/>
    </location>
</feature>
<evidence type="ECO:0000256" key="1">
    <source>
        <dbReference type="SAM" id="MobiDB-lite"/>
    </source>
</evidence>
<accession>A0A0A9G6G5</accession>
<organism evidence="2">
    <name type="scientific">Arundo donax</name>
    <name type="common">Giant reed</name>
    <name type="synonym">Donax arundinaceus</name>
    <dbReference type="NCBI Taxonomy" id="35708"/>
    <lineage>
        <taxon>Eukaryota</taxon>
        <taxon>Viridiplantae</taxon>
        <taxon>Streptophyta</taxon>
        <taxon>Embryophyta</taxon>
        <taxon>Tracheophyta</taxon>
        <taxon>Spermatophyta</taxon>
        <taxon>Magnoliopsida</taxon>
        <taxon>Liliopsida</taxon>
        <taxon>Poales</taxon>
        <taxon>Poaceae</taxon>
        <taxon>PACMAD clade</taxon>
        <taxon>Arundinoideae</taxon>
        <taxon>Arundineae</taxon>
        <taxon>Arundo</taxon>
    </lineage>
</organism>
<evidence type="ECO:0000313" key="2">
    <source>
        <dbReference type="EMBL" id="JAE18106.1"/>
    </source>
</evidence>
<dbReference type="EMBL" id="GBRH01179790">
    <property type="protein sequence ID" value="JAE18106.1"/>
    <property type="molecule type" value="Transcribed_RNA"/>
</dbReference>
<proteinExistence type="predicted"/>
<protein>
    <submittedName>
        <fullName evidence="2">Uncharacterized protein</fullName>
    </submittedName>
</protein>
<feature type="region of interest" description="Disordered" evidence="1">
    <location>
        <begin position="1"/>
        <end position="29"/>
    </location>
</feature>
<dbReference type="AlphaFoldDB" id="A0A0A9G6G5"/>
<feature type="compositionally biased region" description="Polar residues" evidence="1">
    <location>
        <begin position="19"/>
        <end position="29"/>
    </location>
</feature>